<accession>A0ABV1QDX7</accession>
<evidence type="ECO:0000313" key="3">
    <source>
        <dbReference type="Proteomes" id="UP001456562"/>
    </source>
</evidence>
<keyword evidence="3" id="KW-1185">Reference proteome</keyword>
<sequence>MENTVMSSLALLVAVLLVLVTVMFVGALLYLGHHHPKLIAPLTLAMVGAAFVAALVVPIVTS</sequence>
<name>A0ABV1QDX7_STRMI</name>
<reference evidence="2 3" key="1">
    <citation type="submission" date="2024-01" db="EMBL/GenBank/DDBJ databases">
        <title>Metagenomic exploration of the rhizosphere soil microbial community and their significance in facilitating the development of wild simulated ginseng.</title>
        <authorList>
            <person name="Huang J."/>
        </authorList>
    </citation>
    <scope>NUCLEOTIDE SEQUENCE [LARGE SCALE GENOMIC DNA]</scope>
    <source>
        <strain evidence="2 3">WY141</strain>
    </source>
</reference>
<keyword evidence="1" id="KW-0472">Membrane</keyword>
<feature type="transmembrane region" description="Helical" evidence="1">
    <location>
        <begin position="38"/>
        <end position="60"/>
    </location>
</feature>
<keyword evidence="1" id="KW-0812">Transmembrane</keyword>
<gene>
    <name evidence="2" type="ORF">ABR748_34980</name>
</gene>
<evidence type="ECO:0000256" key="1">
    <source>
        <dbReference type="SAM" id="Phobius"/>
    </source>
</evidence>
<dbReference type="GeneID" id="91317396"/>
<proteinExistence type="predicted"/>
<comment type="caution">
    <text evidence="2">The sequence shown here is derived from an EMBL/GenBank/DDBJ whole genome shotgun (WGS) entry which is preliminary data.</text>
</comment>
<keyword evidence="1" id="KW-1133">Transmembrane helix</keyword>
<dbReference type="EMBL" id="JBEJUE010000057">
    <property type="protein sequence ID" value="MER0429365.1"/>
    <property type="molecule type" value="Genomic_DNA"/>
</dbReference>
<feature type="transmembrane region" description="Helical" evidence="1">
    <location>
        <begin position="6"/>
        <end position="31"/>
    </location>
</feature>
<evidence type="ECO:0000313" key="2">
    <source>
        <dbReference type="EMBL" id="MER0429365.1"/>
    </source>
</evidence>
<dbReference type="RefSeq" id="WP_099126444.1">
    <property type="nucleotide sequence ID" value="NZ_JBEJUE010000057.1"/>
</dbReference>
<protein>
    <submittedName>
        <fullName evidence="2">Uncharacterized protein</fullName>
    </submittedName>
</protein>
<dbReference type="Proteomes" id="UP001456562">
    <property type="component" value="Unassembled WGS sequence"/>
</dbReference>
<organism evidence="2 3">
    <name type="scientific">Streptomyces microflavus</name>
    <name type="common">Streptomyces lipmanii</name>
    <dbReference type="NCBI Taxonomy" id="1919"/>
    <lineage>
        <taxon>Bacteria</taxon>
        <taxon>Bacillati</taxon>
        <taxon>Actinomycetota</taxon>
        <taxon>Actinomycetes</taxon>
        <taxon>Kitasatosporales</taxon>
        <taxon>Streptomycetaceae</taxon>
        <taxon>Streptomyces</taxon>
    </lineage>
</organism>